<evidence type="ECO:0000259" key="1">
    <source>
        <dbReference type="Pfam" id="PF13439"/>
    </source>
</evidence>
<dbReference type="Gene3D" id="3.40.50.2000">
    <property type="entry name" value="Glycogen Phosphorylase B"/>
    <property type="match status" value="2"/>
</dbReference>
<dbReference type="EMBL" id="UINC01231374">
    <property type="protein sequence ID" value="SVE63876.1"/>
    <property type="molecule type" value="Genomic_DNA"/>
</dbReference>
<gene>
    <name evidence="2" type="ORF">METZ01_LOCUS516730</name>
</gene>
<evidence type="ECO:0000313" key="2">
    <source>
        <dbReference type="EMBL" id="SVE63876.1"/>
    </source>
</evidence>
<name>A0A383F435_9ZZZZ</name>
<sequence>MYIILTQCFPSRVGGIESVISNLALSLGKKNKVIILADRHHIFYDAIFDNKHKDNIVVRRFGGLKFFRRRRKIKELKLLIKSSQAKLVIADTWKSLELCIDYLITNNILTMCLAHGNDLLSNKEYKKNRIVSTLAKVSTIVANSNYTRELVKKLIQDKDQIRVIYPGANDLRSIQAENFMTIEGDPVLLTLARLDKRKGH</sequence>
<protein>
    <recommendedName>
        <fullName evidence="1">Glycosyltransferase subfamily 4-like N-terminal domain-containing protein</fullName>
    </recommendedName>
</protein>
<organism evidence="2">
    <name type="scientific">marine metagenome</name>
    <dbReference type="NCBI Taxonomy" id="408172"/>
    <lineage>
        <taxon>unclassified sequences</taxon>
        <taxon>metagenomes</taxon>
        <taxon>ecological metagenomes</taxon>
    </lineage>
</organism>
<accession>A0A383F435</accession>
<dbReference type="InterPro" id="IPR028098">
    <property type="entry name" value="Glyco_trans_4-like_N"/>
</dbReference>
<feature type="non-terminal residue" evidence="2">
    <location>
        <position position="200"/>
    </location>
</feature>
<feature type="domain" description="Glycosyltransferase subfamily 4-like N-terminal" evidence="1">
    <location>
        <begin position="13"/>
        <end position="169"/>
    </location>
</feature>
<dbReference type="Pfam" id="PF13439">
    <property type="entry name" value="Glyco_transf_4"/>
    <property type="match status" value="1"/>
</dbReference>
<proteinExistence type="predicted"/>
<dbReference type="SUPFAM" id="SSF53756">
    <property type="entry name" value="UDP-Glycosyltransferase/glycogen phosphorylase"/>
    <property type="match status" value="1"/>
</dbReference>
<reference evidence="2" key="1">
    <citation type="submission" date="2018-05" db="EMBL/GenBank/DDBJ databases">
        <authorList>
            <person name="Lanie J.A."/>
            <person name="Ng W.-L."/>
            <person name="Kazmierczak K.M."/>
            <person name="Andrzejewski T.M."/>
            <person name="Davidsen T.M."/>
            <person name="Wayne K.J."/>
            <person name="Tettelin H."/>
            <person name="Glass J.I."/>
            <person name="Rusch D."/>
            <person name="Podicherti R."/>
            <person name="Tsui H.-C.T."/>
            <person name="Winkler M.E."/>
        </authorList>
    </citation>
    <scope>NUCLEOTIDE SEQUENCE</scope>
</reference>
<dbReference type="AlphaFoldDB" id="A0A383F435"/>